<reference evidence="3" key="1">
    <citation type="submission" date="2016-10" db="EMBL/GenBank/DDBJ databases">
        <authorList>
            <person name="Varghese N."/>
            <person name="Submissions S."/>
        </authorList>
    </citation>
    <scope>NUCLEOTIDE SEQUENCE [LARGE SCALE GENOMIC DNA]</scope>
    <source>
        <strain evidence="3">DSM 22127</strain>
    </source>
</reference>
<keyword evidence="1" id="KW-0732">Signal</keyword>
<organism evidence="2 3">
    <name type="scientific">Nocardioides scoriae</name>
    <dbReference type="NCBI Taxonomy" id="642780"/>
    <lineage>
        <taxon>Bacteria</taxon>
        <taxon>Bacillati</taxon>
        <taxon>Actinomycetota</taxon>
        <taxon>Actinomycetes</taxon>
        <taxon>Propionibacteriales</taxon>
        <taxon>Nocardioidaceae</taxon>
        <taxon>Nocardioides</taxon>
    </lineage>
</organism>
<protein>
    <recommendedName>
        <fullName evidence="4">Secreted protein</fullName>
    </recommendedName>
</protein>
<evidence type="ECO:0008006" key="4">
    <source>
        <dbReference type="Google" id="ProtNLM"/>
    </source>
</evidence>
<name>A0A1H1MC21_9ACTN</name>
<gene>
    <name evidence="2" type="ORF">SAMN04488570_0534</name>
</gene>
<evidence type="ECO:0000256" key="1">
    <source>
        <dbReference type="SAM" id="SignalP"/>
    </source>
</evidence>
<proteinExistence type="predicted"/>
<sequence>MKKLVAAGLLTAVTVPATLLVATPAQADIERTARCGAATYELNVDRERGGFDVDTDLEDARPGSTWRVLMKHDGKTFYNKVRTADDEGEISVDRFRGNTAGKDTFVVEVRRSGSTTTCTSKIVTR</sequence>
<evidence type="ECO:0000313" key="3">
    <source>
        <dbReference type="Proteomes" id="UP000198859"/>
    </source>
</evidence>
<feature type="chain" id="PRO_5009254234" description="Secreted protein" evidence="1">
    <location>
        <begin position="28"/>
        <end position="125"/>
    </location>
</feature>
<accession>A0A1H1MC21</accession>
<dbReference type="EMBL" id="LT629757">
    <property type="protein sequence ID" value="SDR84162.1"/>
    <property type="molecule type" value="Genomic_DNA"/>
</dbReference>
<dbReference type="AlphaFoldDB" id="A0A1H1MC21"/>
<feature type="signal peptide" evidence="1">
    <location>
        <begin position="1"/>
        <end position="27"/>
    </location>
</feature>
<dbReference type="RefSeq" id="WP_091725713.1">
    <property type="nucleotide sequence ID" value="NZ_LT629757.1"/>
</dbReference>
<dbReference type="OrthoDB" id="3788529at2"/>
<keyword evidence="3" id="KW-1185">Reference proteome</keyword>
<dbReference type="Proteomes" id="UP000198859">
    <property type="component" value="Chromosome I"/>
</dbReference>
<evidence type="ECO:0000313" key="2">
    <source>
        <dbReference type="EMBL" id="SDR84162.1"/>
    </source>
</evidence>